<accession>A0A445ECF4</accession>
<name>A0A445ECF4_ARAHY</name>
<comment type="caution">
    <text evidence="1">The sequence shown here is derived from an EMBL/GenBank/DDBJ whole genome shotgun (WGS) entry which is preliminary data.</text>
</comment>
<gene>
    <name evidence="1" type="ORF">Ahy_A02g007548</name>
</gene>
<evidence type="ECO:0000313" key="1">
    <source>
        <dbReference type="EMBL" id="RYR73204.1"/>
    </source>
</evidence>
<sequence length="33" mass="3480">MEENDVATVASKLQVAMVAVACRWRDGSEGGAQ</sequence>
<dbReference type="EMBL" id="SDMP01000002">
    <property type="protein sequence ID" value="RYR73204.1"/>
    <property type="molecule type" value="Genomic_DNA"/>
</dbReference>
<reference evidence="1 2" key="1">
    <citation type="submission" date="2019-01" db="EMBL/GenBank/DDBJ databases">
        <title>Sequencing of cultivated peanut Arachis hypogaea provides insights into genome evolution and oil improvement.</title>
        <authorList>
            <person name="Chen X."/>
        </authorList>
    </citation>
    <scope>NUCLEOTIDE SEQUENCE [LARGE SCALE GENOMIC DNA]</scope>
    <source>
        <strain evidence="2">cv. Fuhuasheng</strain>
        <tissue evidence="1">Leaves</tissue>
    </source>
</reference>
<organism evidence="1 2">
    <name type="scientific">Arachis hypogaea</name>
    <name type="common">Peanut</name>
    <dbReference type="NCBI Taxonomy" id="3818"/>
    <lineage>
        <taxon>Eukaryota</taxon>
        <taxon>Viridiplantae</taxon>
        <taxon>Streptophyta</taxon>
        <taxon>Embryophyta</taxon>
        <taxon>Tracheophyta</taxon>
        <taxon>Spermatophyta</taxon>
        <taxon>Magnoliopsida</taxon>
        <taxon>eudicotyledons</taxon>
        <taxon>Gunneridae</taxon>
        <taxon>Pentapetalae</taxon>
        <taxon>rosids</taxon>
        <taxon>fabids</taxon>
        <taxon>Fabales</taxon>
        <taxon>Fabaceae</taxon>
        <taxon>Papilionoideae</taxon>
        <taxon>50 kb inversion clade</taxon>
        <taxon>dalbergioids sensu lato</taxon>
        <taxon>Dalbergieae</taxon>
        <taxon>Pterocarpus clade</taxon>
        <taxon>Arachis</taxon>
    </lineage>
</organism>
<dbReference type="AlphaFoldDB" id="A0A445ECF4"/>
<dbReference type="Proteomes" id="UP000289738">
    <property type="component" value="Chromosome A02"/>
</dbReference>
<proteinExistence type="predicted"/>
<protein>
    <submittedName>
        <fullName evidence="1">Uncharacterized protein</fullName>
    </submittedName>
</protein>
<evidence type="ECO:0000313" key="2">
    <source>
        <dbReference type="Proteomes" id="UP000289738"/>
    </source>
</evidence>
<keyword evidence="2" id="KW-1185">Reference proteome</keyword>